<sequence length="135" mass="14898">MQHNRKEFSVRRLQPINTLEANSPNLDRLSDHAAPAAELLAVLGNERRLVILGHLTEGEISVGELAVLVGLSKSALSQHLSRLRKHQLVSTRRHRQTVYYSCGFGISQKITQIFDVAVNLAAVSQAEKPRKSPAA</sequence>
<evidence type="ECO:0000259" key="4">
    <source>
        <dbReference type="PROSITE" id="PS50987"/>
    </source>
</evidence>
<reference evidence="5 6" key="1">
    <citation type="journal article" date="2024" name="Proc. Natl. Acad. Sci. U.S.A.">
        <title>The evolutionary genomics of adaptation to stress in wild rhizobium bacteria.</title>
        <authorList>
            <person name="Kehlet-Delgado H."/>
            <person name="Montoya A.P."/>
            <person name="Jensen K.T."/>
            <person name="Wendlandt C.E."/>
            <person name="Dexheimer C."/>
            <person name="Roberts M."/>
            <person name="Torres Martinez L."/>
            <person name="Friesen M.L."/>
            <person name="Griffitts J.S."/>
            <person name="Porter S.S."/>
        </authorList>
    </citation>
    <scope>NUCLEOTIDE SEQUENCE [LARGE SCALE GENOMIC DNA]</scope>
    <source>
        <strain evidence="5 6">M0729</strain>
    </source>
</reference>
<evidence type="ECO:0000313" key="6">
    <source>
        <dbReference type="Proteomes" id="UP001464387"/>
    </source>
</evidence>
<accession>A0ABV1YJ36</accession>
<keyword evidence="1" id="KW-0805">Transcription regulation</keyword>
<dbReference type="PRINTS" id="PR00778">
    <property type="entry name" value="HTHARSR"/>
</dbReference>
<dbReference type="SUPFAM" id="SSF46785">
    <property type="entry name" value="Winged helix' DNA-binding domain"/>
    <property type="match status" value="1"/>
</dbReference>
<proteinExistence type="predicted"/>
<dbReference type="EMBL" id="JAMYPJ010000028">
    <property type="protein sequence ID" value="MER8935178.1"/>
    <property type="molecule type" value="Genomic_DNA"/>
</dbReference>
<organism evidence="5 6">
    <name type="scientific">Mesorhizobium opportunistum</name>
    <dbReference type="NCBI Taxonomy" id="593909"/>
    <lineage>
        <taxon>Bacteria</taxon>
        <taxon>Pseudomonadati</taxon>
        <taxon>Pseudomonadota</taxon>
        <taxon>Alphaproteobacteria</taxon>
        <taxon>Hyphomicrobiales</taxon>
        <taxon>Phyllobacteriaceae</taxon>
        <taxon>Mesorhizobium</taxon>
    </lineage>
</organism>
<dbReference type="Gene3D" id="1.10.10.10">
    <property type="entry name" value="Winged helix-like DNA-binding domain superfamily/Winged helix DNA-binding domain"/>
    <property type="match status" value="1"/>
</dbReference>
<comment type="caution">
    <text evidence="5">The sequence shown here is derived from an EMBL/GenBank/DDBJ whole genome shotgun (WGS) entry which is preliminary data.</text>
</comment>
<dbReference type="PANTHER" id="PTHR43132">
    <property type="entry name" value="ARSENICAL RESISTANCE OPERON REPRESSOR ARSR-RELATED"/>
    <property type="match status" value="1"/>
</dbReference>
<evidence type="ECO:0000256" key="1">
    <source>
        <dbReference type="ARBA" id="ARBA00023015"/>
    </source>
</evidence>
<feature type="domain" description="HTH arsR-type" evidence="4">
    <location>
        <begin position="28"/>
        <end position="125"/>
    </location>
</feature>
<dbReference type="NCBIfam" id="NF033788">
    <property type="entry name" value="HTH_metalloreg"/>
    <property type="match status" value="1"/>
</dbReference>
<dbReference type="InterPro" id="IPR011991">
    <property type="entry name" value="ArsR-like_HTH"/>
</dbReference>
<dbReference type="Pfam" id="PF01022">
    <property type="entry name" value="HTH_5"/>
    <property type="match status" value="1"/>
</dbReference>
<evidence type="ECO:0000313" key="5">
    <source>
        <dbReference type="EMBL" id="MER8935178.1"/>
    </source>
</evidence>
<evidence type="ECO:0000256" key="3">
    <source>
        <dbReference type="ARBA" id="ARBA00023163"/>
    </source>
</evidence>
<dbReference type="InterPro" id="IPR051011">
    <property type="entry name" value="Metal_resp_trans_reg"/>
</dbReference>
<name>A0ABV1YJ36_9HYPH</name>
<dbReference type="InterPro" id="IPR001845">
    <property type="entry name" value="HTH_ArsR_DNA-bd_dom"/>
</dbReference>
<dbReference type="Proteomes" id="UP001464387">
    <property type="component" value="Unassembled WGS sequence"/>
</dbReference>
<keyword evidence="6" id="KW-1185">Reference proteome</keyword>
<dbReference type="RefSeq" id="WP_287269633.1">
    <property type="nucleotide sequence ID" value="NZ_JAMYMY010000011.1"/>
</dbReference>
<dbReference type="CDD" id="cd00090">
    <property type="entry name" value="HTH_ARSR"/>
    <property type="match status" value="1"/>
</dbReference>
<protein>
    <submittedName>
        <fullName evidence="5">Metalloregulator ArsR/SmtB family transcription factor</fullName>
    </submittedName>
</protein>
<evidence type="ECO:0000256" key="2">
    <source>
        <dbReference type="ARBA" id="ARBA00023125"/>
    </source>
</evidence>
<keyword evidence="3" id="KW-0804">Transcription</keyword>
<gene>
    <name evidence="5" type="ORF">NKI33_19635</name>
</gene>
<dbReference type="InterPro" id="IPR036388">
    <property type="entry name" value="WH-like_DNA-bd_sf"/>
</dbReference>
<dbReference type="SMART" id="SM00418">
    <property type="entry name" value="HTH_ARSR"/>
    <property type="match status" value="1"/>
</dbReference>
<dbReference type="InterPro" id="IPR036390">
    <property type="entry name" value="WH_DNA-bd_sf"/>
</dbReference>
<keyword evidence="2" id="KW-0238">DNA-binding</keyword>
<dbReference type="PANTHER" id="PTHR43132:SF6">
    <property type="entry name" value="HTH-TYPE TRANSCRIPTIONAL REPRESSOR CZRA"/>
    <property type="match status" value="1"/>
</dbReference>
<dbReference type="PROSITE" id="PS50987">
    <property type="entry name" value="HTH_ARSR_2"/>
    <property type="match status" value="1"/>
</dbReference>